<gene>
    <name evidence="13" type="ORF">BGZ95_006198</name>
</gene>
<keyword evidence="7" id="KW-0378">Hydrolase</keyword>
<name>A0AAD4DID9_9FUNG</name>
<evidence type="ECO:0000256" key="4">
    <source>
        <dbReference type="ARBA" id="ARBA00012640"/>
    </source>
</evidence>
<evidence type="ECO:0000256" key="8">
    <source>
        <dbReference type="ARBA" id="ARBA00022842"/>
    </source>
</evidence>
<comment type="caution">
    <text evidence="13">The sequence shown here is derived from an EMBL/GenBank/DDBJ whole genome shotgun (WGS) entry which is preliminary data.</text>
</comment>
<dbReference type="Gene3D" id="3.40.50.1000">
    <property type="entry name" value="HAD superfamily/HAD-like"/>
    <property type="match status" value="1"/>
</dbReference>
<keyword evidence="6" id="KW-0479">Metal-binding</keyword>
<evidence type="ECO:0000259" key="12">
    <source>
        <dbReference type="PROSITE" id="PS51382"/>
    </source>
</evidence>
<dbReference type="GO" id="GO:0005737">
    <property type="term" value="C:cytoplasm"/>
    <property type="evidence" value="ECO:0007669"/>
    <property type="project" value="TreeGrafter"/>
</dbReference>
<dbReference type="SFLD" id="SFLDG01137">
    <property type="entry name" value="C1.6.1:_Phosphoserine_Phosphat"/>
    <property type="match status" value="1"/>
</dbReference>
<dbReference type="PROSITE" id="PS51382">
    <property type="entry name" value="SPX"/>
    <property type="match status" value="1"/>
</dbReference>
<organism evidence="13 14">
    <name type="scientific">Linnemannia exigua</name>
    <dbReference type="NCBI Taxonomy" id="604196"/>
    <lineage>
        <taxon>Eukaryota</taxon>
        <taxon>Fungi</taxon>
        <taxon>Fungi incertae sedis</taxon>
        <taxon>Mucoromycota</taxon>
        <taxon>Mortierellomycotina</taxon>
        <taxon>Mortierellomycetes</taxon>
        <taxon>Mortierellales</taxon>
        <taxon>Mortierellaceae</taxon>
        <taxon>Linnemannia</taxon>
    </lineage>
</organism>
<dbReference type="InterPro" id="IPR023214">
    <property type="entry name" value="HAD_sf"/>
</dbReference>
<dbReference type="SFLD" id="SFLDF00029">
    <property type="entry name" value="phosphoserine_phosphatase"/>
    <property type="match status" value="1"/>
</dbReference>
<evidence type="ECO:0000256" key="5">
    <source>
        <dbReference type="ARBA" id="ARBA00022605"/>
    </source>
</evidence>
<dbReference type="SUPFAM" id="SSF56784">
    <property type="entry name" value="HAD-like"/>
    <property type="match status" value="1"/>
</dbReference>
<proteinExistence type="inferred from homology"/>
<comment type="pathway">
    <text evidence="2">Amino-acid biosynthesis; L-serine biosynthesis; L-serine from 3-phospho-D-glycerate: step 3/3.</text>
</comment>
<feature type="active site" description="Nucleophile" evidence="11">
    <location>
        <position position="511"/>
    </location>
</feature>
<evidence type="ECO:0000313" key="14">
    <source>
        <dbReference type="Proteomes" id="UP001194580"/>
    </source>
</evidence>
<feature type="active site" description="Proton donor" evidence="11">
    <location>
        <position position="513"/>
    </location>
</feature>
<evidence type="ECO:0000256" key="2">
    <source>
        <dbReference type="ARBA" id="ARBA00005135"/>
    </source>
</evidence>
<evidence type="ECO:0000256" key="11">
    <source>
        <dbReference type="PIRSR" id="PIRSR604469-1"/>
    </source>
</evidence>
<evidence type="ECO:0000256" key="1">
    <source>
        <dbReference type="ARBA" id="ARBA00001946"/>
    </source>
</evidence>
<dbReference type="InterPro" id="IPR036412">
    <property type="entry name" value="HAD-like_sf"/>
</dbReference>
<keyword evidence="5" id="KW-0028">Amino-acid biosynthesis</keyword>
<dbReference type="PANTHER" id="PTHR43344">
    <property type="entry name" value="PHOSPHOSERINE PHOSPHATASE"/>
    <property type="match status" value="1"/>
</dbReference>
<dbReference type="InterPro" id="IPR050582">
    <property type="entry name" value="HAD-like_SerB"/>
</dbReference>
<dbReference type="NCBIfam" id="TIGR00338">
    <property type="entry name" value="serB"/>
    <property type="match status" value="1"/>
</dbReference>
<dbReference type="Proteomes" id="UP001194580">
    <property type="component" value="Unassembled WGS sequence"/>
</dbReference>
<dbReference type="CDD" id="cd07500">
    <property type="entry name" value="HAD_PSP"/>
    <property type="match status" value="1"/>
</dbReference>
<dbReference type="NCBIfam" id="TIGR01488">
    <property type="entry name" value="HAD-SF-IB"/>
    <property type="match status" value="1"/>
</dbReference>
<keyword evidence="8" id="KW-0460">Magnesium</keyword>
<comment type="cofactor">
    <cofactor evidence="1">
        <name>Mg(2+)</name>
        <dbReference type="ChEBI" id="CHEBI:18420"/>
    </cofactor>
</comment>
<dbReference type="Pfam" id="PF00702">
    <property type="entry name" value="Hydrolase"/>
    <property type="match status" value="1"/>
</dbReference>
<dbReference type="InterPro" id="IPR004331">
    <property type="entry name" value="SPX_dom"/>
</dbReference>
<dbReference type="SFLD" id="SFLDS00003">
    <property type="entry name" value="Haloacid_Dehalogenase"/>
    <property type="match status" value="1"/>
</dbReference>
<evidence type="ECO:0000256" key="3">
    <source>
        <dbReference type="ARBA" id="ARBA00009184"/>
    </source>
</evidence>
<evidence type="ECO:0000256" key="6">
    <source>
        <dbReference type="ARBA" id="ARBA00022723"/>
    </source>
</evidence>
<evidence type="ECO:0000313" key="13">
    <source>
        <dbReference type="EMBL" id="KAG0277272.1"/>
    </source>
</evidence>
<dbReference type="EC" id="3.1.3.3" evidence="4"/>
<dbReference type="Pfam" id="PF13740">
    <property type="entry name" value="ACT_6"/>
    <property type="match status" value="1"/>
</dbReference>
<keyword evidence="14" id="KW-1185">Reference proteome</keyword>
<dbReference type="AlphaFoldDB" id="A0AAD4DID9"/>
<dbReference type="EMBL" id="JAAAIL010000289">
    <property type="protein sequence ID" value="KAG0277272.1"/>
    <property type="molecule type" value="Genomic_DNA"/>
</dbReference>
<reference evidence="13" key="1">
    <citation type="journal article" date="2020" name="Fungal Divers.">
        <title>Resolving the Mortierellaceae phylogeny through synthesis of multi-gene phylogenetics and phylogenomics.</title>
        <authorList>
            <person name="Vandepol N."/>
            <person name="Liber J."/>
            <person name="Desiro A."/>
            <person name="Na H."/>
            <person name="Kennedy M."/>
            <person name="Barry K."/>
            <person name="Grigoriev I.V."/>
            <person name="Miller A.N."/>
            <person name="O'Donnell K."/>
            <person name="Stajich J.E."/>
            <person name="Bonito G."/>
        </authorList>
    </citation>
    <scope>NUCLEOTIDE SEQUENCE</scope>
    <source>
        <strain evidence="13">NRRL 28262</strain>
    </source>
</reference>
<evidence type="ECO:0000256" key="7">
    <source>
        <dbReference type="ARBA" id="ARBA00022801"/>
    </source>
</evidence>
<dbReference type="CDD" id="cd14447">
    <property type="entry name" value="SPX"/>
    <property type="match status" value="1"/>
</dbReference>
<evidence type="ECO:0000256" key="10">
    <source>
        <dbReference type="ARBA" id="ARBA00031693"/>
    </source>
</evidence>
<dbReference type="GO" id="GO:0006564">
    <property type="term" value="P:L-serine biosynthetic process"/>
    <property type="evidence" value="ECO:0007669"/>
    <property type="project" value="UniProtKB-KW"/>
</dbReference>
<sequence>MKYGNYLKERKQQLPADWQAVFVDYDALKTFIKAHIAPACLKPSIAHQQAHPTSADNNTTLGSNAYNTPQVPHLQPSPIIGGTTSASTVAAHEDLNAFSAMIASRLTILQTKVPEFLAMLDKQVGDVSTFTTLQTRRIYEAYGAFQGGQVGLGLASTNDSRLAQATGNGIPAISTTDSPASLETLLQSVIKLEKYIFLNYTGIVKIIKKMDRHAGLSISEAYLGRVWKLPFARAEQLSTLKKELMEKLSGVGVMIKTSNTGSSAQIDGALSRSFESPFSPLALNFKSDSPVMMWRPTALAPTEKTWFPPAALLPHQRVLISMSGPHGTDIIGTLLECAAKYQCEVEDFSFARLYHNVTFAILITIKNDDMDIFKDLATAAKRWDATLTFDILDSLKKDPHFGNYVPGSLEDAPYEGRSKYTATVLCQHGLTSSFLSDWTHLLLVNKISVEKMVRLNEGQLACADYKLSIPASLNMDKFRESLFQLSADHGTDVALQPYDVFRKHKRLVVFDMDSTLIQQEVIDEIARHAGVMEKVSEITEAAMNGEIDFKESLKRRVALLKGTPVAVLDTVREQLTFTEDALYLCKALKKIGFKLAVISGGFMPLALHVKNILGLDYAFANHLKVSPDGLYLTGETVGPIVSGERKAELLEVIAQAESVTLDQVIAVGDGANDLWMLAKAGLGIAFNAKPRVQQKARARINQKSLKYVLYLLGYEDAEIRQLANS</sequence>
<keyword evidence="9" id="KW-0718">Serine biosynthesis</keyword>
<comment type="similarity">
    <text evidence="3">Belongs to the HAD-like hydrolase superfamily. SerB family.</text>
</comment>
<dbReference type="PANTHER" id="PTHR43344:SF2">
    <property type="entry name" value="PHOSPHOSERINE PHOSPHATASE"/>
    <property type="match status" value="1"/>
</dbReference>
<protein>
    <recommendedName>
        <fullName evidence="4">phosphoserine phosphatase</fullName>
        <ecNumber evidence="4">3.1.3.3</ecNumber>
    </recommendedName>
    <alternativeName>
        <fullName evidence="10">O-phosphoserine phosphohydrolase</fullName>
    </alternativeName>
</protein>
<dbReference type="GO" id="GO:0036424">
    <property type="term" value="F:L-phosphoserine phosphatase activity"/>
    <property type="evidence" value="ECO:0007669"/>
    <property type="project" value="InterPro"/>
</dbReference>
<dbReference type="InterPro" id="IPR004469">
    <property type="entry name" value="PSP"/>
</dbReference>
<dbReference type="GO" id="GO:0000287">
    <property type="term" value="F:magnesium ion binding"/>
    <property type="evidence" value="ECO:0007669"/>
    <property type="project" value="TreeGrafter"/>
</dbReference>
<evidence type="ECO:0000256" key="9">
    <source>
        <dbReference type="ARBA" id="ARBA00023299"/>
    </source>
</evidence>
<feature type="domain" description="SPX" evidence="12">
    <location>
        <begin position="1"/>
        <end position="224"/>
    </location>
</feature>
<dbReference type="SFLD" id="SFLDG01136">
    <property type="entry name" value="C1.6:_Phosphoserine_Phosphatas"/>
    <property type="match status" value="1"/>
</dbReference>
<accession>A0AAD4DID9</accession>